<accession>A0A137NRS7</accession>
<protein>
    <recommendedName>
        <fullName evidence="3">Chaplin domain-containing protein</fullName>
    </recommendedName>
</protein>
<dbReference type="PROSITE" id="PS51884">
    <property type="entry name" value="CHAPLIN"/>
    <property type="match status" value="1"/>
</dbReference>
<keyword evidence="5" id="KW-1185">Reference proteome</keyword>
<name>A0A137NRS7_CONC2</name>
<feature type="chain" id="PRO_5012994994" description="Chaplin domain-containing protein" evidence="2">
    <location>
        <begin position="16"/>
        <end position="249"/>
    </location>
</feature>
<evidence type="ECO:0000313" key="5">
    <source>
        <dbReference type="Proteomes" id="UP000070444"/>
    </source>
</evidence>
<feature type="signal peptide" evidence="2">
    <location>
        <begin position="1"/>
        <end position="15"/>
    </location>
</feature>
<evidence type="ECO:0000256" key="2">
    <source>
        <dbReference type="SAM" id="SignalP"/>
    </source>
</evidence>
<reference evidence="4 5" key="1">
    <citation type="journal article" date="2015" name="Genome Biol. Evol.">
        <title>Phylogenomic analyses indicate that early fungi evolved digesting cell walls of algal ancestors of land plants.</title>
        <authorList>
            <person name="Chang Y."/>
            <person name="Wang S."/>
            <person name="Sekimoto S."/>
            <person name="Aerts A.L."/>
            <person name="Choi C."/>
            <person name="Clum A."/>
            <person name="LaButti K.M."/>
            <person name="Lindquist E.A."/>
            <person name="Yee Ngan C."/>
            <person name="Ohm R.A."/>
            <person name="Salamov A.A."/>
            <person name="Grigoriev I.V."/>
            <person name="Spatafora J.W."/>
            <person name="Berbee M.L."/>
        </authorList>
    </citation>
    <scope>NUCLEOTIDE SEQUENCE [LARGE SCALE GENOMIC DNA]</scope>
    <source>
        <strain evidence="4 5">NRRL 28638</strain>
    </source>
</reference>
<dbReference type="Pfam" id="PF03777">
    <property type="entry name" value="ChpA-C"/>
    <property type="match status" value="1"/>
</dbReference>
<dbReference type="Proteomes" id="UP000070444">
    <property type="component" value="Unassembled WGS sequence"/>
</dbReference>
<organism evidence="4 5">
    <name type="scientific">Conidiobolus coronatus (strain ATCC 28846 / CBS 209.66 / NRRL 28638)</name>
    <name type="common">Delacroixia coronata</name>
    <dbReference type="NCBI Taxonomy" id="796925"/>
    <lineage>
        <taxon>Eukaryota</taxon>
        <taxon>Fungi</taxon>
        <taxon>Fungi incertae sedis</taxon>
        <taxon>Zoopagomycota</taxon>
        <taxon>Entomophthoromycotina</taxon>
        <taxon>Entomophthoromycetes</taxon>
        <taxon>Entomophthorales</taxon>
        <taxon>Ancylistaceae</taxon>
        <taxon>Conidiobolus</taxon>
    </lineage>
</organism>
<gene>
    <name evidence="4" type="ORF">CONCODRAFT_12982</name>
</gene>
<dbReference type="EMBL" id="KQ964883">
    <property type="protein sequence ID" value="KXN65424.1"/>
    <property type="molecule type" value="Genomic_DNA"/>
</dbReference>
<sequence length="249" mass="26536">MQLLTLAALTQLAMGAPFPGGDFDYHNFIVGNRINSAVHAPTNSCNNGVTTIGGNRKFFSNSCSNFSIETNTDDHSNSNNESVSYPDTKTTTYPENSNDKPIVGNVINTPIYKPVNKCNNSVTYDGEVPIYDHGCVNISVQTVIKSRYIQLNPTSINQHSTPSKMQLLAIAALFSFVVGIPTQSGDFKAHGAIAGNNIKGSVHAPSNTCNNGVKVIGGKDIAFDNSCTNTSVESDTDDHSNSNNVSKGN</sequence>
<dbReference type="InterPro" id="IPR005528">
    <property type="entry name" value="ChpA-H"/>
</dbReference>
<feature type="domain" description="Chaplin" evidence="3">
    <location>
        <begin position="189"/>
        <end position="229"/>
    </location>
</feature>
<feature type="region of interest" description="Disordered" evidence="1">
    <location>
        <begin position="229"/>
        <end position="249"/>
    </location>
</feature>
<evidence type="ECO:0000313" key="4">
    <source>
        <dbReference type="EMBL" id="KXN65424.1"/>
    </source>
</evidence>
<keyword evidence="2" id="KW-0732">Signal</keyword>
<dbReference type="AlphaFoldDB" id="A0A137NRS7"/>
<evidence type="ECO:0000256" key="1">
    <source>
        <dbReference type="SAM" id="MobiDB-lite"/>
    </source>
</evidence>
<proteinExistence type="predicted"/>
<feature type="compositionally biased region" description="Polar residues" evidence="1">
    <location>
        <begin position="77"/>
        <end position="96"/>
    </location>
</feature>
<evidence type="ECO:0000259" key="3">
    <source>
        <dbReference type="PROSITE" id="PS51884"/>
    </source>
</evidence>
<feature type="region of interest" description="Disordered" evidence="1">
    <location>
        <begin position="69"/>
        <end position="100"/>
    </location>
</feature>